<feature type="binding site" evidence="19">
    <location>
        <position position="332"/>
    </location>
    <ligand>
        <name>Mg(2+)</name>
        <dbReference type="ChEBI" id="CHEBI:18420"/>
    </ligand>
</feature>
<evidence type="ECO:0000256" key="13">
    <source>
        <dbReference type="ARBA" id="ARBA00023170"/>
    </source>
</evidence>
<keyword evidence="3" id="KW-0597">Phosphoprotein</keyword>
<evidence type="ECO:0000256" key="15">
    <source>
        <dbReference type="ARBA" id="ARBA00023319"/>
    </source>
</evidence>
<dbReference type="GO" id="GO:0005886">
    <property type="term" value="C:plasma membrane"/>
    <property type="evidence" value="ECO:0007669"/>
    <property type="project" value="TreeGrafter"/>
</dbReference>
<dbReference type="PIRSF" id="PIRSF000615">
    <property type="entry name" value="TyrPK_CSF1-R"/>
    <property type="match status" value="1"/>
</dbReference>
<dbReference type="SUPFAM" id="SSF56112">
    <property type="entry name" value="Protein kinase-like (PK-like)"/>
    <property type="match status" value="1"/>
</dbReference>
<dbReference type="PANTHER" id="PTHR24416:SF600">
    <property type="entry name" value="PDGF- AND VEGF-RECEPTOR RELATED, ISOFORM J"/>
    <property type="match status" value="1"/>
</dbReference>
<dbReference type="InterPro" id="IPR000719">
    <property type="entry name" value="Prot_kinase_dom"/>
</dbReference>
<dbReference type="PANTHER" id="PTHR24416">
    <property type="entry name" value="TYROSINE-PROTEIN KINASE RECEPTOR"/>
    <property type="match status" value="1"/>
</dbReference>
<keyword evidence="8 18" id="KW-0067">ATP-binding</keyword>
<dbReference type="InterPro" id="IPR007110">
    <property type="entry name" value="Ig-like_dom"/>
</dbReference>
<dbReference type="GeneID" id="106166604"/>
<dbReference type="PROSITE" id="PS00109">
    <property type="entry name" value="PROTEIN_KINASE_TYR"/>
    <property type="match status" value="1"/>
</dbReference>
<dbReference type="SMART" id="SM00219">
    <property type="entry name" value="TyrKc"/>
    <property type="match status" value="1"/>
</dbReference>
<dbReference type="Proteomes" id="UP000085678">
    <property type="component" value="Unplaced"/>
</dbReference>
<dbReference type="Gene3D" id="2.60.40.10">
    <property type="entry name" value="Immunoglobulins"/>
    <property type="match status" value="1"/>
</dbReference>
<dbReference type="Pfam" id="PF07714">
    <property type="entry name" value="PK_Tyr_Ser-Thr"/>
    <property type="match status" value="1"/>
</dbReference>
<proteinExistence type="predicted"/>
<evidence type="ECO:0000256" key="5">
    <source>
        <dbReference type="ARBA" id="ARBA00022692"/>
    </source>
</evidence>
<name>A0A1S3IR57_LINAN</name>
<evidence type="ECO:0000256" key="1">
    <source>
        <dbReference type="ARBA" id="ARBA00004167"/>
    </source>
</evidence>
<dbReference type="SUPFAM" id="SSF48726">
    <property type="entry name" value="Immunoglobulin"/>
    <property type="match status" value="2"/>
</dbReference>
<dbReference type="PROSITE" id="PS50011">
    <property type="entry name" value="PROTEIN_KINASE_DOM"/>
    <property type="match status" value="1"/>
</dbReference>
<evidence type="ECO:0000256" key="9">
    <source>
        <dbReference type="ARBA" id="ARBA00022989"/>
    </source>
</evidence>
<keyword evidence="5 21" id="KW-0812">Transmembrane</keyword>
<feature type="domain" description="Protein kinase" evidence="22">
    <location>
        <begin position="358"/>
        <end position="627"/>
    </location>
</feature>
<dbReference type="OrthoDB" id="5984265at2759"/>
<evidence type="ECO:0000256" key="12">
    <source>
        <dbReference type="ARBA" id="ARBA00023157"/>
    </source>
</evidence>
<dbReference type="CDD" id="cd00192">
    <property type="entry name" value="PTKc"/>
    <property type="match status" value="1"/>
</dbReference>
<feature type="binding site" evidence="19">
    <location>
        <position position="497"/>
    </location>
    <ligand>
        <name>Mg(2+)</name>
        <dbReference type="ChEBI" id="CHEBI:18420"/>
    </ligand>
</feature>
<evidence type="ECO:0000256" key="3">
    <source>
        <dbReference type="ARBA" id="ARBA00022553"/>
    </source>
</evidence>
<dbReference type="AlphaFoldDB" id="A0A1S3IR57"/>
<keyword evidence="19" id="KW-0479">Metal-binding</keyword>
<evidence type="ECO:0000256" key="18">
    <source>
        <dbReference type="PIRSR" id="PIRSR000615-2"/>
    </source>
</evidence>
<feature type="active site" description="Proton acceptor" evidence="17">
    <location>
        <position position="492"/>
    </location>
</feature>
<feature type="binding site" evidence="18">
    <location>
        <position position="496"/>
    </location>
    <ligand>
        <name>ATP</name>
        <dbReference type="ChEBI" id="CHEBI:30616"/>
    </ligand>
</feature>
<accession>A0A1S3IR57</accession>
<evidence type="ECO:0000259" key="22">
    <source>
        <dbReference type="PROSITE" id="PS50011"/>
    </source>
</evidence>
<keyword evidence="10 21" id="KW-0472">Membrane</keyword>
<keyword evidence="24" id="KW-1185">Reference proteome</keyword>
<dbReference type="InterPro" id="IPR001245">
    <property type="entry name" value="Ser-Thr/Tyr_kinase_cat_dom"/>
</dbReference>
<evidence type="ECO:0000256" key="17">
    <source>
        <dbReference type="PIRSR" id="PIRSR000615-1"/>
    </source>
</evidence>
<dbReference type="InParanoid" id="A0A1S3IR57"/>
<dbReference type="FunFam" id="1.10.510.10:FF:000554">
    <property type="entry name" value="Predicted protein"/>
    <property type="match status" value="1"/>
</dbReference>
<feature type="binding site" evidence="18">
    <location>
        <begin position="365"/>
        <end position="372"/>
    </location>
    <ligand>
        <name>ATP</name>
        <dbReference type="ChEBI" id="CHEBI:30616"/>
    </ligand>
</feature>
<evidence type="ECO:0000256" key="10">
    <source>
        <dbReference type="ARBA" id="ARBA00023136"/>
    </source>
</evidence>
<reference evidence="25" key="1">
    <citation type="submission" date="2025-08" db="UniProtKB">
        <authorList>
            <consortium name="RefSeq"/>
        </authorList>
    </citation>
    <scope>IDENTIFICATION</scope>
    <source>
        <tissue evidence="25">Gonads</tissue>
    </source>
</reference>
<dbReference type="GO" id="GO:0046872">
    <property type="term" value="F:metal ion binding"/>
    <property type="evidence" value="ECO:0007669"/>
    <property type="project" value="UniProtKB-KW"/>
</dbReference>
<dbReference type="EC" id="2.7.10.1" evidence="2"/>
<dbReference type="GO" id="GO:0004714">
    <property type="term" value="F:transmembrane receptor protein tyrosine kinase activity"/>
    <property type="evidence" value="ECO:0007669"/>
    <property type="project" value="UniProtKB-EC"/>
</dbReference>
<evidence type="ECO:0000259" key="23">
    <source>
        <dbReference type="PROSITE" id="PS50835"/>
    </source>
</evidence>
<dbReference type="InterPro" id="IPR003598">
    <property type="entry name" value="Ig_sub2"/>
</dbReference>
<dbReference type="GO" id="GO:0005524">
    <property type="term" value="F:ATP binding"/>
    <property type="evidence" value="ECO:0007669"/>
    <property type="project" value="UniProtKB-UniRule"/>
</dbReference>
<keyword evidence="6 18" id="KW-0547">Nucleotide-binding</keyword>
<dbReference type="InterPro" id="IPR036179">
    <property type="entry name" value="Ig-like_dom_sf"/>
</dbReference>
<dbReference type="InterPro" id="IPR050122">
    <property type="entry name" value="RTK"/>
</dbReference>
<sequence>MRLRDISKGLVERSSQRIVLYVLLVLSFVGRNAVHGSCTSMSKENCYQLTNRFSIHGKDLTNQTYDAILGESVPMYCEVWQNSTITEDQVNIYIYKNATEYSRRYGVARGRLISCEKDHCTYTYSKIVNASPTDAGVYTCYGAGYGSANVLSIVGNITLNVAAISPLNLTGPWPETAQGQETDQVTFHCNGTGYPRPRYHWVKGGVEILRNSSHTVITDTGTLTIVNVTLEDAGNYSCTVHNRLMNLTSDHSTSFTVAPLPVLGLNDSDNFKQYRADASKQDEAADGIIAASASTAAVVILIILIIAAVTLKLRGFRRNLKYEVEEEGYMHYDDVGAANLAYTNVADDAKWETPREKVTLLDVVGEGAFGQVVKAEMAGKEPEDAANTVAVKMAKDEADKKDLLNELKVMKIIIPHPNVVRLLGCCTENDPVLVIIEFMPHGNLLSVLQKSQVPQGNVPPEDALTETELLSFGCQVASGMAFLDELKLLHRDLAARNVLVGEGKTCKISDFGLARDIIDSHMYVKKSQARVPIKWMAPESIFRSEYTNKSDVWSFGVLLWEIMTRGQVPYPGLGAIDVARAIQRGLRMQCPIGCRPQIYAIMRDCWQPQPEDRPLFKDVEARLKVVLQATENADEDNLQCPPNNPAVDYVRHEDLVPCVQG</sequence>
<evidence type="ECO:0000256" key="8">
    <source>
        <dbReference type="ARBA" id="ARBA00022840"/>
    </source>
</evidence>
<feature type="binding site" evidence="19">
    <location>
        <position position="510"/>
    </location>
    <ligand>
        <name>Mg(2+)</name>
        <dbReference type="ChEBI" id="CHEBI:18420"/>
    </ligand>
</feature>
<keyword evidence="11" id="KW-0829">Tyrosine-protein kinase</keyword>
<evidence type="ECO:0000256" key="16">
    <source>
        <dbReference type="ARBA" id="ARBA00051243"/>
    </source>
</evidence>
<evidence type="ECO:0000256" key="21">
    <source>
        <dbReference type="SAM" id="Phobius"/>
    </source>
</evidence>
<keyword evidence="15" id="KW-0393">Immunoglobulin domain</keyword>
<evidence type="ECO:0000313" key="25">
    <source>
        <dbReference type="RefSeq" id="XP_013400687.1"/>
    </source>
</evidence>
<feature type="domain" description="Ig-like" evidence="23">
    <location>
        <begin position="166"/>
        <end position="256"/>
    </location>
</feature>
<dbReference type="InterPro" id="IPR011009">
    <property type="entry name" value="Kinase-like_dom_sf"/>
</dbReference>
<evidence type="ECO:0000256" key="2">
    <source>
        <dbReference type="ARBA" id="ARBA00011902"/>
    </source>
</evidence>
<keyword evidence="7" id="KW-0418">Kinase</keyword>
<dbReference type="GO" id="GO:0007169">
    <property type="term" value="P:cell surface receptor protein tyrosine kinase signaling pathway"/>
    <property type="evidence" value="ECO:0007669"/>
    <property type="project" value="TreeGrafter"/>
</dbReference>
<evidence type="ECO:0000256" key="11">
    <source>
        <dbReference type="ARBA" id="ARBA00023137"/>
    </source>
</evidence>
<keyword evidence="4" id="KW-0808">Transferase</keyword>
<dbReference type="SMART" id="SM00408">
    <property type="entry name" value="IGc2"/>
    <property type="match status" value="1"/>
</dbReference>
<dbReference type="PROSITE" id="PS00107">
    <property type="entry name" value="PROTEIN_KINASE_ATP"/>
    <property type="match status" value="1"/>
</dbReference>
<evidence type="ECO:0000256" key="4">
    <source>
        <dbReference type="ARBA" id="ARBA00022679"/>
    </source>
</evidence>
<dbReference type="CDD" id="cd00096">
    <property type="entry name" value="Ig"/>
    <property type="match status" value="1"/>
</dbReference>
<dbReference type="InterPro" id="IPR008266">
    <property type="entry name" value="Tyr_kinase_AS"/>
</dbReference>
<dbReference type="InterPro" id="IPR020635">
    <property type="entry name" value="Tyr_kinase_cat_dom"/>
</dbReference>
<dbReference type="STRING" id="7574.A0A1S3IR57"/>
<dbReference type="InterPro" id="IPR017441">
    <property type="entry name" value="Protein_kinase_ATP_BS"/>
</dbReference>
<feature type="transmembrane region" description="Helical" evidence="21">
    <location>
        <begin position="288"/>
        <end position="311"/>
    </location>
</feature>
<evidence type="ECO:0000256" key="20">
    <source>
        <dbReference type="PROSITE-ProRule" id="PRU10141"/>
    </source>
</evidence>
<dbReference type="Gene3D" id="3.30.200.20">
    <property type="entry name" value="Phosphorylase Kinase, domain 1"/>
    <property type="match status" value="1"/>
</dbReference>
<dbReference type="KEGG" id="lak:106166604"/>
<protein>
    <recommendedName>
        <fullName evidence="2">receptor protein-tyrosine kinase</fullName>
        <ecNumber evidence="2">2.7.10.1</ecNumber>
    </recommendedName>
</protein>
<dbReference type="InterPro" id="IPR013783">
    <property type="entry name" value="Ig-like_fold"/>
</dbReference>
<evidence type="ECO:0000256" key="7">
    <source>
        <dbReference type="ARBA" id="ARBA00022777"/>
    </source>
</evidence>
<dbReference type="PRINTS" id="PR00109">
    <property type="entry name" value="TYRKINASE"/>
</dbReference>
<organism evidence="24 25">
    <name type="scientific">Lingula anatina</name>
    <name type="common">Brachiopod</name>
    <name type="synonym">Lingula unguis</name>
    <dbReference type="NCBI Taxonomy" id="7574"/>
    <lineage>
        <taxon>Eukaryota</taxon>
        <taxon>Metazoa</taxon>
        <taxon>Spiralia</taxon>
        <taxon>Lophotrochozoa</taxon>
        <taxon>Brachiopoda</taxon>
        <taxon>Linguliformea</taxon>
        <taxon>Lingulata</taxon>
        <taxon>Lingulida</taxon>
        <taxon>Linguloidea</taxon>
        <taxon>Lingulidae</taxon>
        <taxon>Lingula</taxon>
    </lineage>
</organism>
<dbReference type="PROSITE" id="PS50835">
    <property type="entry name" value="IG_LIKE"/>
    <property type="match status" value="1"/>
</dbReference>
<dbReference type="RefSeq" id="XP_013400687.1">
    <property type="nucleotide sequence ID" value="XM_013545233.1"/>
</dbReference>
<keyword evidence="12" id="KW-1015">Disulfide bond</keyword>
<evidence type="ECO:0000256" key="6">
    <source>
        <dbReference type="ARBA" id="ARBA00022741"/>
    </source>
</evidence>
<dbReference type="Gene3D" id="1.10.510.10">
    <property type="entry name" value="Transferase(Phosphotransferase) domain 1"/>
    <property type="match status" value="1"/>
</dbReference>
<comment type="subcellular location">
    <subcellularLocation>
        <location evidence="1">Membrane</location>
        <topology evidence="1">Single-pass membrane protein</topology>
    </subcellularLocation>
</comment>
<evidence type="ECO:0000256" key="19">
    <source>
        <dbReference type="PIRSR" id="PIRSR000615-3"/>
    </source>
</evidence>
<keyword evidence="19" id="KW-0460">Magnesium</keyword>
<keyword evidence="9 21" id="KW-1133">Transmembrane helix</keyword>
<dbReference type="SMART" id="SM00409">
    <property type="entry name" value="IG"/>
    <property type="match status" value="2"/>
</dbReference>
<evidence type="ECO:0000313" key="24">
    <source>
        <dbReference type="Proteomes" id="UP000085678"/>
    </source>
</evidence>
<dbReference type="GO" id="GO:0043235">
    <property type="term" value="C:receptor complex"/>
    <property type="evidence" value="ECO:0007669"/>
    <property type="project" value="TreeGrafter"/>
</dbReference>
<keyword evidence="14" id="KW-0325">Glycoprotein</keyword>
<comment type="catalytic activity">
    <reaction evidence="16">
        <text>L-tyrosyl-[protein] + ATP = O-phospho-L-tyrosyl-[protein] + ADP + H(+)</text>
        <dbReference type="Rhea" id="RHEA:10596"/>
        <dbReference type="Rhea" id="RHEA-COMP:10136"/>
        <dbReference type="Rhea" id="RHEA-COMP:20101"/>
        <dbReference type="ChEBI" id="CHEBI:15378"/>
        <dbReference type="ChEBI" id="CHEBI:30616"/>
        <dbReference type="ChEBI" id="CHEBI:46858"/>
        <dbReference type="ChEBI" id="CHEBI:61978"/>
        <dbReference type="ChEBI" id="CHEBI:456216"/>
        <dbReference type="EC" id="2.7.10.1"/>
    </reaction>
</comment>
<dbReference type="Pfam" id="PF13927">
    <property type="entry name" value="Ig_3"/>
    <property type="match status" value="1"/>
</dbReference>
<dbReference type="InterPro" id="IPR003599">
    <property type="entry name" value="Ig_sub"/>
</dbReference>
<gene>
    <name evidence="25" type="primary">LOC106166604</name>
</gene>
<feature type="binding site" evidence="18 20">
    <location>
        <position position="392"/>
    </location>
    <ligand>
        <name>ATP</name>
        <dbReference type="ChEBI" id="CHEBI:30616"/>
    </ligand>
</feature>
<evidence type="ECO:0000256" key="14">
    <source>
        <dbReference type="ARBA" id="ARBA00023180"/>
    </source>
</evidence>
<keyword evidence="13 25" id="KW-0675">Receptor</keyword>